<dbReference type="InterPro" id="IPR001525">
    <property type="entry name" value="C5_MeTfrase"/>
</dbReference>
<dbReference type="GO" id="GO:0032259">
    <property type="term" value="P:methylation"/>
    <property type="evidence" value="ECO:0007669"/>
    <property type="project" value="UniProtKB-KW"/>
</dbReference>
<evidence type="ECO:0000256" key="2">
    <source>
        <dbReference type="ARBA" id="ARBA00022679"/>
    </source>
</evidence>
<dbReference type="SUPFAM" id="SSF53335">
    <property type="entry name" value="S-adenosyl-L-methionine-dependent methyltransferases"/>
    <property type="match status" value="1"/>
</dbReference>
<proteinExistence type="predicted"/>
<keyword evidence="2" id="KW-0808">Transferase</keyword>
<keyword evidence="1" id="KW-0489">Methyltransferase</keyword>
<gene>
    <name evidence="3" type="ORF">LCGC14_1863610</name>
</gene>
<protein>
    <recommendedName>
        <fullName evidence="4">DNA (cytosine-5-)-methyltransferase</fullName>
    </recommendedName>
</protein>
<dbReference type="InterPro" id="IPR029063">
    <property type="entry name" value="SAM-dependent_MTases_sf"/>
</dbReference>
<organism evidence="3">
    <name type="scientific">marine sediment metagenome</name>
    <dbReference type="NCBI Taxonomy" id="412755"/>
    <lineage>
        <taxon>unclassified sequences</taxon>
        <taxon>metagenomes</taxon>
        <taxon>ecological metagenomes</taxon>
    </lineage>
</organism>
<dbReference type="Gene3D" id="3.40.50.150">
    <property type="entry name" value="Vaccinia Virus protein VP39"/>
    <property type="match status" value="1"/>
</dbReference>
<evidence type="ECO:0000313" key="3">
    <source>
        <dbReference type="EMBL" id="KKL94544.1"/>
    </source>
</evidence>
<dbReference type="EMBL" id="LAZR01018898">
    <property type="protein sequence ID" value="KKL94544.1"/>
    <property type="molecule type" value="Genomic_DNA"/>
</dbReference>
<dbReference type="AlphaFoldDB" id="A0A0F9G6T2"/>
<dbReference type="GO" id="GO:0008168">
    <property type="term" value="F:methyltransferase activity"/>
    <property type="evidence" value="ECO:0007669"/>
    <property type="project" value="UniProtKB-KW"/>
</dbReference>
<evidence type="ECO:0008006" key="4">
    <source>
        <dbReference type="Google" id="ProtNLM"/>
    </source>
</evidence>
<evidence type="ECO:0000256" key="1">
    <source>
        <dbReference type="ARBA" id="ARBA00022603"/>
    </source>
</evidence>
<sequence>MPDRPRILDLFCGAGGAAMGLHRAGFEVVGVDIEPQPHYPFEFHQADAMTYPLEGFDAYWASPPCQGFSLASLAHRNRGKEYPNLLPGTRARLAATDLPFVIENVPGAPLHAVLRLCGTQFGLGVFRHRLFECSLLVPNIIHGKHDGHIGDGKYFSIAGGAGRWKSWGTVHRNISKGTAAEWRQAMGIDWMTRKELTQAIPPAYSKYIGEQLLRALADRATKANGPAATPGR</sequence>
<comment type="caution">
    <text evidence="3">The sequence shown here is derived from an EMBL/GenBank/DDBJ whole genome shotgun (WGS) entry which is preliminary data.</text>
</comment>
<reference evidence="3" key="1">
    <citation type="journal article" date="2015" name="Nature">
        <title>Complex archaea that bridge the gap between prokaryotes and eukaryotes.</title>
        <authorList>
            <person name="Spang A."/>
            <person name="Saw J.H."/>
            <person name="Jorgensen S.L."/>
            <person name="Zaremba-Niedzwiedzka K."/>
            <person name="Martijn J."/>
            <person name="Lind A.E."/>
            <person name="van Eijk R."/>
            <person name="Schleper C."/>
            <person name="Guy L."/>
            <person name="Ettema T.J."/>
        </authorList>
    </citation>
    <scope>NUCLEOTIDE SEQUENCE</scope>
</reference>
<accession>A0A0F9G6T2</accession>
<dbReference type="Pfam" id="PF00145">
    <property type="entry name" value="DNA_methylase"/>
    <property type="match status" value="1"/>
</dbReference>
<name>A0A0F9G6T2_9ZZZZ</name>